<dbReference type="GO" id="GO:0003723">
    <property type="term" value="F:RNA binding"/>
    <property type="evidence" value="ECO:0007669"/>
    <property type="project" value="InterPro"/>
</dbReference>
<keyword evidence="7 11" id="KW-0460">Magnesium</keyword>
<dbReference type="PANTHER" id="PTHR10947:SF0">
    <property type="entry name" value="PHENYLALANINE--TRNA LIGASE BETA SUBUNIT"/>
    <property type="match status" value="1"/>
</dbReference>
<dbReference type="GO" id="GO:0005524">
    <property type="term" value="F:ATP binding"/>
    <property type="evidence" value="ECO:0007669"/>
    <property type="project" value="UniProtKB-UniRule"/>
</dbReference>
<evidence type="ECO:0000256" key="7">
    <source>
        <dbReference type="ARBA" id="ARBA00022842"/>
    </source>
</evidence>
<dbReference type="InterPro" id="IPR045060">
    <property type="entry name" value="Phe-tRNA-ligase_IIc_bsu"/>
</dbReference>
<dbReference type="AlphaFoldDB" id="A0A2H0QVI0"/>
<dbReference type="SUPFAM" id="SSF46955">
    <property type="entry name" value="Putative DNA-binding domain"/>
    <property type="match status" value="2"/>
</dbReference>
<dbReference type="InterPro" id="IPR004532">
    <property type="entry name" value="Phe-tRNA-ligase_IIc_bsu_bact"/>
</dbReference>
<dbReference type="EC" id="6.1.1.20" evidence="11"/>
<dbReference type="InterPro" id="IPR005147">
    <property type="entry name" value="tRNA_synthase_B5-dom"/>
</dbReference>
<keyword evidence="11" id="KW-0963">Cytoplasm</keyword>
<evidence type="ECO:0000259" key="13">
    <source>
        <dbReference type="PROSITE" id="PS51483"/>
    </source>
</evidence>
<dbReference type="InterPro" id="IPR005146">
    <property type="entry name" value="B3/B4_tRNA-bd"/>
</dbReference>
<dbReference type="GO" id="GO:0004826">
    <property type="term" value="F:phenylalanine-tRNA ligase activity"/>
    <property type="evidence" value="ECO:0007669"/>
    <property type="project" value="UniProtKB-UniRule"/>
</dbReference>
<comment type="similarity">
    <text evidence="1 11">Belongs to the phenylalanyl-tRNA synthetase beta subunit family. Type 1 subfamily.</text>
</comment>
<dbReference type="InterPro" id="IPR045864">
    <property type="entry name" value="aa-tRNA-synth_II/BPL/LPL"/>
</dbReference>
<comment type="caution">
    <text evidence="14">The sequence shown here is derived from an EMBL/GenBank/DDBJ whole genome shotgun (WGS) entry which is preliminary data.</text>
</comment>
<keyword evidence="5 11" id="KW-0547">Nucleotide-binding</keyword>
<comment type="subcellular location">
    <subcellularLocation>
        <location evidence="11">Cytoplasm</location>
    </subcellularLocation>
</comment>
<evidence type="ECO:0000256" key="6">
    <source>
        <dbReference type="ARBA" id="ARBA00022840"/>
    </source>
</evidence>
<dbReference type="SMART" id="SM00873">
    <property type="entry name" value="B3_4"/>
    <property type="match status" value="1"/>
</dbReference>
<dbReference type="Pfam" id="PF17759">
    <property type="entry name" value="tRNA_synthFbeta"/>
    <property type="match status" value="1"/>
</dbReference>
<dbReference type="PROSITE" id="PS51447">
    <property type="entry name" value="FDX_ACB"/>
    <property type="match status" value="1"/>
</dbReference>
<protein>
    <recommendedName>
        <fullName evidence="11">Phenylalanine--tRNA ligase beta subunit</fullName>
        <ecNumber evidence="11">6.1.1.20</ecNumber>
    </recommendedName>
    <alternativeName>
        <fullName evidence="11">Phenylalanyl-tRNA synthetase beta subunit</fullName>
        <shortName evidence="11">PheRS</shortName>
    </alternativeName>
</protein>
<feature type="binding site" evidence="11">
    <location>
        <position position="343"/>
    </location>
    <ligand>
        <name>Mg(2+)</name>
        <dbReference type="ChEBI" id="CHEBI:18420"/>
        <note>shared with alpha subunit</note>
    </ligand>
</feature>
<comment type="subunit">
    <text evidence="2 11">Tetramer of two alpha and two beta subunits.</text>
</comment>
<evidence type="ECO:0000256" key="10">
    <source>
        <dbReference type="ARBA" id="ARBA00049255"/>
    </source>
</evidence>
<dbReference type="InterPro" id="IPR005121">
    <property type="entry name" value="Fdx_antiC-bd"/>
</dbReference>
<evidence type="ECO:0000313" key="14">
    <source>
        <dbReference type="EMBL" id="PIR38290.1"/>
    </source>
</evidence>
<organism evidence="14 15">
    <name type="scientific">Candidatus Zambryskibacteria bacterium CG10_big_fil_rev_8_21_14_0_10_42_12</name>
    <dbReference type="NCBI Taxonomy" id="1975115"/>
    <lineage>
        <taxon>Bacteria</taxon>
        <taxon>Candidatus Zambryskiibacteriota</taxon>
    </lineage>
</organism>
<dbReference type="SMART" id="SM00896">
    <property type="entry name" value="FDX-ACB"/>
    <property type="match status" value="1"/>
</dbReference>
<accession>A0A2H0QVI0</accession>
<feature type="domain" description="B5" evidence="13">
    <location>
        <begin position="290"/>
        <end position="365"/>
    </location>
</feature>
<dbReference type="PANTHER" id="PTHR10947">
    <property type="entry name" value="PHENYLALANYL-TRNA SYNTHETASE BETA CHAIN AND LEUCINE-RICH REPEAT-CONTAINING PROTEIN 47"/>
    <property type="match status" value="1"/>
</dbReference>
<evidence type="ECO:0000256" key="3">
    <source>
        <dbReference type="ARBA" id="ARBA00022598"/>
    </source>
</evidence>
<evidence type="ECO:0000259" key="12">
    <source>
        <dbReference type="PROSITE" id="PS51447"/>
    </source>
</evidence>
<dbReference type="Gene3D" id="3.30.930.10">
    <property type="entry name" value="Bira Bifunctional Protein, Domain 2"/>
    <property type="match status" value="1"/>
</dbReference>
<evidence type="ECO:0000256" key="1">
    <source>
        <dbReference type="ARBA" id="ARBA00008653"/>
    </source>
</evidence>
<dbReference type="SMART" id="SM00874">
    <property type="entry name" value="B5"/>
    <property type="match status" value="1"/>
</dbReference>
<dbReference type="Pfam" id="PF03484">
    <property type="entry name" value="B5"/>
    <property type="match status" value="1"/>
</dbReference>
<keyword evidence="8 11" id="KW-0648">Protein biosynthesis</keyword>
<keyword evidence="9 11" id="KW-0030">Aminoacyl-tRNA synthetase</keyword>
<dbReference type="PROSITE" id="PS51483">
    <property type="entry name" value="B5"/>
    <property type="match status" value="1"/>
</dbReference>
<dbReference type="InterPro" id="IPR041616">
    <property type="entry name" value="PheRS_beta_core"/>
</dbReference>
<proteinExistence type="inferred from homology"/>
<evidence type="ECO:0000313" key="15">
    <source>
        <dbReference type="Proteomes" id="UP000231333"/>
    </source>
</evidence>
<evidence type="ECO:0000256" key="2">
    <source>
        <dbReference type="ARBA" id="ARBA00011209"/>
    </source>
</evidence>
<dbReference type="Pfam" id="PF03483">
    <property type="entry name" value="B3_4"/>
    <property type="match status" value="1"/>
</dbReference>
<dbReference type="Gene3D" id="3.30.70.380">
    <property type="entry name" value="Ferrodoxin-fold anticodon-binding domain"/>
    <property type="match status" value="1"/>
</dbReference>
<feature type="binding site" evidence="11">
    <location>
        <position position="352"/>
    </location>
    <ligand>
        <name>Mg(2+)</name>
        <dbReference type="ChEBI" id="CHEBI:18420"/>
        <note>shared with alpha subunit</note>
    </ligand>
</feature>
<evidence type="ECO:0000256" key="4">
    <source>
        <dbReference type="ARBA" id="ARBA00022723"/>
    </source>
</evidence>
<gene>
    <name evidence="11" type="primary">pheT</name>
    <name evidence="14" type="ORF">COV34_01625</name>
</gene>
<dbReference type="InterPro" id="IPR009061">
    <property type="entry name" value="DNA-bd_dom_put_sf"/>
</dbReference>
<feature type="binding site" evidence="11">
    <location>
        <position position="353"/>
    </location>
    <ligand>
        <name>Mg(2+)</name>
        <dbReference type="ChEBI" id="CHEBI:18420"/>
        <note>shared with alpha subunit</note>
    </ligand>
</feature>
<feature type="binding site" evidence="11">
    <location>
        <position position="349"/>
    </location>
    <ligand>
        <name>Mg(2+)</name>
        <dbReference type="ChEBI" id="CHEBI:18420"/>
        <note>shared with alpha subunit</note>
    </ligand>
</feature>
<keyword evidence="3 11" id="KW-0436">Ligase</keyword>
<evidence type="ECO:0000256" key="9">
    <source>
        <dbReference type="ARBA" id="ARBA00023146"/>
    </source>
</evidence>
<dbReference type="GO" id="GO:0006432">
    <property type="term" value="P:phenylalanyl-tRNA aminoacylation"/>
    <property type="evidence" value="ECO:0007669"/>
    <property type="project" value="UniProtKB-UniRule"/>
</dbReference>
<feature type="domain" description="FDX-ACB" evidence="12">
    <location>
        <begin position="546"/>
        <end position="634"/>
    </location>
</feature>
<dbReference type="Gene3D" id="3.50.40.10">
    <property type="entry name" value="Phenylalanyl-trna Synthetase, Chain B, domain 3"/>
    <property type="match status" value="1"/>
</dbReference>
<dbReference type="Gene3D" id="3.30.56.10">
    <property type="match status" value="2"/>
</dbReference>
<keyword evidence="6 11" id="KW-0067">ATP-binding</keyword>
<evidence type="ECO:0000256" key="8">
    <source>
        <dbReference type="ARBA" id="ARBA00022917"/>
    </source>
</evidence>
<dbReference type="SUPFAM" id="SSF55681">
    <property type="entry name" value="Class II aaRS and biotin synthetases"/>
    <property type="match status" value="1"/>
</dbReference>
<evidence type="ECO:0000256" key="5">
    <source>
        <dbReference type="ARBA" id="ARBA00022741"/>
    </source>
</evidence>
<dbReference type="GO" id="GO:0000287">
    <property type="term" value="F:magnesium ion binding"/>
    <property type="evidence" value="ECO:0007669"/>
    <property type="project" value="UniProtKB-UniRule"/>
</dbReference>
<dbReference type="SUPFAM" id="SSF56037">
    <property type="entry name" value="PheT/TilS domain"/>
    <property type="match status" value="1"/>
</dbReference>
<sequence>MKVSYKWLQSYFKESLPSPHELADILNTRAFEIESVDEIPGGDAVIDVDILPNRSHDCLAHRGIAREIGVLLSRTTEEPVFDLTQSVDALGFTVDVEDPIFCTRFVGVRMHSVSVTDSPKWIEERLATIGQRSINNIVDITNFVMFDLGKPMHAFDADKVVGNLVVRIAKEGENITTLDGKDVALNASMHVIADDISPLAIAGVKGGIRAEVTKETKNILIESAVFDGSTIRKTSRTVGIKTDSSRRFENGIANQLAMDGFMETVALIAEHARGDGFTIGATVDVYPKPDEEHVVNMRVSKLQSLLGVDLTQKEIESIFDRFGFVYEKKDGSYDVTIPELRLDLRIEEDVIEEIGRVYGYEHIQAQPIADMDFKPQSTKEYKVIENIKNILAQAGFSEVQTYMFGDKGEVEVLYPAASDKTKVRADLKTRFEETLQSNARYADLLGISDVRVFEIGKVVKKDGEHSLLALGVQNVKKDKKKESEKITEVLQMLSEKLGYTLDTEVAHHIVEIDLQEVIEKSADISERELRDIISHADDTVETKPVSSYPFVLRDIAVWTPDGTQESDVYDIIKEQGGELLVRIALFDEFKKDGKTSYAFNLVFQSHERTLTDEEINQIMEKISTVFIKQGWTVR</sequence>
<name>A0A2H0QVI0_9BACT</name>
<comment type="cofactor">
    <cofactor evidence="11">
        <name>Mg(2+)</name>
        <dbReference type="ChEBI" id="CHEBI:18420"/>
    </cofactor>
    <text evidence="11">Binds 2 magnesium ions per tetramer.</text>
</comment>
<reference evidence="14 15" key="1">
    <citation type="submission" date="2017-09" db="EMBL/GenBank/DDBJ databases">
        <title>Depth-based differentiation of microbial function through sediment-hosted aquifers and enrichment of novel symbionts in the deep terrestrial subsurface.</title>
        <authorList>
            <person name="Probst A.J."/>
            <person name="Ladd B."/>
            <person name="Jarett J.K."/>
            <person name="Geller-Mcgrath D.E."/>
            <person name="Sieber C.M."/>
            <person name="Emerson J.B."/>
            <person name="Anantharaman K."/>
            <person name="Thomas B.C."/>
            <person name="Malmstrom R."/>
            <person name="Stieglmeier M."/>
            <person name="Klingl A."/>
            <person name="Woyke T."/>
            <person name="Ryan C.M."/>
            <person name="Banfield J.F."/>
        </authorList>
    </citation>
    <scope>NUCLEOTIDE SEQUENCE [LARGE SCALE GENOMIC DNA]</scope>
    <source>
        <strain evidence="14">CG10_big_fil_rev_8_21_14_0_10_42_12</strain>
    </source>
</reference>
<keyword evidence="4 11" id="KW-0479">Metal-binding</keyword>
<dbReference type="InterPro" id="IPR036690">
    <property type="entry name" value="Fdx_antiC-bd_sf"/>
</dbReference>
<dbReference type="HAMAP" id="MF_00283">
    <property type="entry name" value="Phe_tRNA_synth_beta1"/>
    <property type="match status" value="1"/>
</dbReference>
<dbReference type="Pfam" id="PF03147">
    <property type="entry name" value="FDX-ACB"/>
    <property type="match status" value="1"/>
</dbReference>
<dbReference type="EMBL" id="PCXL01000011">
    <property type="protein sequence ID" value="PIR38290.1"/>
    <property type="molecule type" value="Genomic_DNA"/>
</dbReference>
<dbReference type="GO" id="GO:0009328">
    <property type="term" value="C:phenylalanine-tRNA ligase complex"/>
    <property type="evidence" value="ECO:0007669"/>
    <property type="project" value="TreeGrafter"/>
</dbReference>
<dbReference type="Proteomes" id="UP000231333">
    <property type="component" value="Unassembled WGS sequence"/>
</dbReference>
<comment type="catalytic activity">
    <reaction evidence="10 11">
        <text>tRNA(Phe) + L-phenylalanine + ATP = L-phenylalanyl-tRNA(Phe) + AMP + diphosphate + H(+)</text>
        <dbReference type="Rhea" id="RHEA:19413"/>
        <dbReference type="Rhea" id="RHEA-COMP:9668"/>
        <dbReference type="Rhea" id="RHEA-COMP:9699"/>
        <dbReference type="ChEBI" id="CHEBI:15378"/>
        <dbReference type="ChEBI" id="CHEBI:30616"/>
        <dbReference type="ChEBI" id="CHEBI:33019"/>
        <dbReference type="ChEBI" id="CHEBI:58095"/>
        <dbReference type="ChEBI" id="CHEBI:78442"/>
        <dbReference type="ChEBI" id="CHEBI:78531"/>
        <dbReference type="ChEBI" id="CHEBI:456215"/>
        <dbReference type="EC" id="6.1.1.20"/>
    </reaction>
</comment>
<dbReference type="SUPFAM" id="SSF54991">
    <property type="entry name" value="Anticodon-binding domain of PheRS"/>
    <property type="match status" value="1"/>
</dbReference>
<evidence type="ECO:0000256" key="11">
    <source>
        <dbReference type="HAMAP-Rule" id="MF_00283"/>
    </source>
</evidence>
<dbReference type="InterPro" id="IPR020825">
    <property type="entry name" value="Phe-tRNA_synthase-like_B3/B4"/>
</dbReference>